<proteinExistence type="predicted"/>
<dbReference type="AlphaFoldDB" id="A0A0A9HA91"/>
<protein>
    <submittedName>
        <fullName evidence="1">Uncharacterized protein</fullName>
    </submittedName>
</protein>
<evidence type="ECO:0000313" key="1">
    <source>
        <dbReference type="EMBL" id="JAE33637.1"/>
    </source>
</evidence>
<organism evidence="1">
    <name type="scientific">Arundo donax</name>
    <name type="common">Giant reed</name>
    <name type="synonym">Donax arundinaceus</name>
    <dbReference type="NCBI Taxonomy" id="35708"/>
    <lineage>
        <taxon>Eukaryota</taxon>
        <taxon>Viridiplantae</taxon>
        <taxon>Streptophyta</taxon>
        <taxon>Embryophyta</taxon>
        <taxon>Tracheophyta</taxon>
        <taxon>Spermatophyta</taxon>
        <taxon>Magnoliopsida</taxon>
        <taxon>Liliopsida</taxon>
        <taxon>Poales</taxon>
        <taxon>Poaceae</taxon>
        <taxon>PACMAD clade</taxon>
        <taxon>Arundinoideae</taxon>
        <taxon>Arundineae</taxon>
        <taxon>Arundo</taxon>
    </lineage>
</organism>
<accession>A0A0A9HA91</accession>
<reference evidence="1" key="2">
    <citation type="journal article" date="2015" name="Data Brief">
        <title>Shoot transcriptome of the giant reed, Arundo donax.</title>
        <authorList>
            <person name="Barrero R.A."/>
            <person name="Guerrero F.D."/>
            <person name="Moolhuijzen P."/>
            <person name="Goolsby J.A."/>
            <person name="Tidwell J."/>
            <person name="Bellgard S.E."/>
            <person name="Bellgard M.I."/>
        </authorList>
    </citation>
    <scope>NUCLEOTIDE SEQUENCE</scope>
    <source>
        <tissue evidence="1">Shoot tissue taken approximately 20 cm above the soil surface</tissue>
    </source>
</reference>
<dbReference type="EMBL" id="GBRH01164259">
    <property type="protein sequence ID" value="JAE33637.1"/>
    <property type="molecule type" value="Transcribed_RNA"/>
</dbReference>
<reference evidence="1" key="1">
    <citation type="submission" date="2014-09" db="EMBL/GenBank/DDBJ databases">
        <authorList>
            <person name="Magalhaes I.L.F."/>
            <person name="Oliveira U."/>
            <person name="Santos F.R."/>
            <person name="Vidigal T.H.D.A."/>
            <person name="Brescovit A.D."/>
            <person name="Santos A.J."/>
        </authorList>
    </citation>
    <scope>NUCLEOTIDE SEQUENCE</scope>
    <source>
        <tissue evidence="1">Shoot tissue taken approximately 20 cm above the soil surface</tissue>
    </source>
</reference>
<sequence>MRRLQPPPPLPIPPLALVITR</sequence>
<name>A0A0A9HA91_ARUDO</name>